<protein>
    <submittedName>
        <fullName evidence="6">HTH-type transcriptional regulator TfdS</fullName>
    </submittedName>
</protein>
<feature type="domain" description="HTH lysR-type" evidence="5">
    <location>
        <begin position="1"/>
        <end position="58"/>
    </location>
</feature>
<dbReference type="Proteomes" id="UP000494183">
    <property type="component" value="Unassembled WGS sequence"/>
</dbReference>
<reference evidence="6 7" key="1">
    <citation type="submission" date="2020-04" db="EMBL/GenBank/DDBJ databases">
        <authorList>
            <person name="De Canck E."/>
        </authorList>
    </citation>
    <scope>NUCLEOTIDE SEQUENCE [LARGE SCALE GENOMIC DNA]</scope>
    <source>
        <strain evidence="6 7">LMG 6000</strain>
    </source>
</reference>
<dbReference type="SUPFAM" id="SSF46785">
    <property type="entry name" value="Winged helix' DNA-binding domain"/>
    <property type="match status" value="1"/>
</dbReference>
<dbReference type="AlphaFoldDB" id="A0A6S7EZJ2"/>
<evidence type="ECO:0000256" key="2">
    <source>
        <dbReference type="ARBA" id="ARBA00023015"/>
    </source>
</evidence>
<dbReference type="InterPro" id="IPR005119">
    <property type="entry name" value="LysR_subst-bd"/>
</dbReference>
<dbReference type="Pfam" id="PF03466">
    <property type="entry name" value="LysR_substrate"/>
    <property type="match status" value="1"/>
</dbReference>
<keyword evidence="3" id="KW-0238">DNA-binding</keyword>
<keyword evidence="7" id="KW-1185">Reference proteome</keyword>
<dbReference type="KEGG" id="ais:BUW96_01805"/>
<gene>
    <name evidence="6" type="primary">tfdS_1</name>
    <name evidence="6" type="ORF">LMG6000_01946</name>
</gene>
<dbReference type="PANTHER" id="PTHR30346">
    <property type="entry name" value="TRANSCRIPTIONAL DUAL REGULATOR HCAR-RELATED"/>
    <property type="match status" value="1"/>
</dbReference>
<dbReference type="Gene3D" id="3.40.190.10">
    <property type="entry name" value="Periplasmic binding protein-like II"/>
    <property type="match status" value="2"/>
</dbReference>
<dbReference type="EMBL" id="CADILH010000003">
    <property type="protein sequence ID" value="CAB3931027.1"/>
    <property type="molecule type" value="Genomic_DNA"/>
</dbReference>
<keyword evidence="4" id="KW-0804">Transcription</keyword>
<evidence type="ECO:0000256" key="4">
    <source>
        <dbReference type="ARBA" id="ARBA00023163"/>
    </source>
</evidence>
<evidence type="ECO:0000313" key="6">
    <source>
        <dbReference type="EMBL" id="CAB3931027.1"/>
    </source>
</evidence>
<keyword evidence="2" id="KW-0805">Transcription regulation</keyword>
<evidence type="ECO:0000313" key="7">
    <source>
        <dbReference type="Proteomes" id="UP000494183"/>
    </source>
</evidence>
<dbReference type="InterPro" id="IPR036390">
    <property type="entry name" value="WH_DNA-bd_sf"/>
</dbReference>
<sequence>MDLRQLRYFVAVAERGSISLAAQSVHIAQPALTRQIQALEEELGTAVFERTTRGVHLTEAGKQLLVDANRLLGDATAAMERAQRAGRGEIGHLTIALPVMLTLRSLLADALRLFRRDAPGVSLTLSHLLSDAQIELLPTGRLDAGFTLFRPLDDPAFKGIPIYSEKMLVAYPADWHWDNGGPDSLRELAGRDFIWLPRHAAPVWHDRLIHCFFKAGFVPRSSIQGVDVGSMLTLVAAGLGCTVLPDSATRAAPPTVAFKELPDLDVVQHWELVWRADNQSAPLERFIDIVTNHVADPGRRLV</sequence>
<dbReference type="GO" id="GO:0003700">
    <property type="term" value="F:DNA-binding transcription factor activity"/>
    <property type="evidence" value="ECO:0007669"/>
    <property type="project" value="InterPro"/>
</dbReference>
<dbReference type="InterPro" id="IPR036388">
    <property type="entry name" value="WH-like_DNA-bd_sf"/>
</dbReference>
<dbReference type="GO" id="GO:0032993">
    <property type="term" value="C:protein-DNA complex"/>
    <property type="evidence" value="ECO:0007669"/>
    <property type="project" value="TreeGrafter"/>
</dbReference>
<dbReference type="RefSeq" id="WP_063640470.1">
    <property type="nucleotide sequence ID" value="NZ_CADIJK010000011.1"/>
</dbReference>
<name>A0A6S7EZJ2_9BURK</name>
<dbReference type="GeneID" id="92765195"/>
<dbReference type="Gene3D" id="1.10.10.10">
    <property type="entry name" value="Winged helix-like DNA-binding domain superfamily/Winged helix DNA-binding domain"/>
    <property type="match status" value="1"/>
</dbReference>
<dbReference type="PANTHER" id="PTHR30346:SF17">
    <property type="entry name" value="LYSR FAMILY TRANSCRIPTIONAL REGULATOR"/>
    <property type="match status" value="1"/>
</dbReference>
<dbReference type="SUPFAM" id="SSF53850">
    <property type="entry name" value="Periplasmic binding protein-like II"/>
    <property type="match status" value="1"/>
</dbReference>
<dbReference type="CDD" id="cd08414">
    <property type="entry name" value="PBP2_LTTR_aromatics_like"/>
    <property type="match status" value="1"/>
</dbReference>
<proteinExistence type="inferred from homology"/>
<dbReference type="PRINTS" id="PR00039">
    <property type="entry name" value="HTHLYSR"/>
</dbReference>
<dbReference type="Pfam" id="PF00126">
    <property type="entry name" value="HTH_1"/>
    <property type="match status" value="1"/>
</dbReference>
<accession>A0A6S7EZJ2</accession>
<evidence type="ECO:0000256" key="3">
    <source>
        <dbReference type="ARBA" id="ARBA00023125"/>
    </source>
</evidence>
<evidence type="ECO:0000259" key="5">
    <source>
        <dbReference type="PROSITE" id="PS50931"/>
    </source>
</evidence>
<dbReference type="PROSITE" id="PS50931">
    <property type="entry name" value="HTH_LYSR"/>
    <property type="match status" value="1"/>
</dbReference>
<comment type="similarity">
    <text evidence="1">Belongs to the LysR transcriptional regulatory family.</text>
</comment>
<evidence type="ECO:0000256" key="1">
    <source>
        <dbReference type="ARBA" id="ARBA00009437"/>
    </source>
</evidence>
<organism evidence="6 7">
    <name type="scientific">Achromobacter insolitus</name>
    <dbReference type="NCBI Taxonomy" id="217204"/>
    <lineage>
        <taxon>Bacteria</taxon>
        <taxon>Pseudomonadati</taxon>
        <taxon>Pseudomonadota</taxon>
        <taxon>Betaproteobacteria</taxon>
        <taxon>Burkholderiales</taxon>
        <taxon>Alcaligenaceae</taxon>
        <taxon>Achromobacter</taxon>
    </lineage>
</organism>
<dbReference type="InterPro" id="IPR000847">
    <property type="entry name" value="LysR_HTH_N"/>
</dbReference>
<dbReference type="FunFam" id="1.10.10.10:FF:000001">
    <property type="entry name" value="LysR family transcriptional regulator"/>
    <property type="match status" value="1"/>
</dbReference>
<dbReference type="GO" id="GO:0003677">
    <property type="term" value="F:DNA binding"/>
    <property type="evidence" value="ECO:0007669"/>
    <property type="project" value="UniProtKB-KW"/>
</dbReference>